<proteinExistence type="predicted"/>
<accession>A0A1I1S034</accession>
<feature type="modified residue" description="4-aspartylphosphate" evidence="3">
    <location>
        <position position="49"/>
    </location>
</feature>
<keyword evidence="6" id="KW-1185">Reference proteome</keyword>
<dbReference type="AlphaFoldDB" id="A0A1I1S034"/>
<dbReference type="Proteomes" id="UP000198639">
    <property type="component" value="Unassembled WGS sequence"/>
</dbReference>
<evidence type="ECO:0000313" key="5">
    <source>
        <dbReference type="EMBL" id="SFD39906.1"/>
    </source>
</evidence>
<dbReference type="STRING" id="1164594.SAMN05216204_12412"/>
<dbReference type="Pfam" id="PF00072">
    <property type="entry name" value="Response_reg"/>
    <property type="match status" value="1"/>
</dbReference>
<dbReference type="PANTHER" id="PTHR45339:SF1">
    <property type="entry name" value="HYBRID SIGNAL TRANSDUCTION HISTIDINE KINASE J"/>
    <property type="match status" value="1"/>
</dbReference>
<gene>
    <name evidence="5" type="ORF">SAMN05216204_12412</name>
</gene>
<feature type="domain" description="Response regulatory" evidence="4">
    <location>
        <begin position="1"/>
        <end position="116"/>
    </location>
</feature>
<dbReference type="GO" id="GO:0000160">
    <property type="term" value="P:phosphorelay signal transduction system"/>
    <property type="evidence" value="ECO:0007669"/>
    <property type="project" value="UniProtKB-KW"/>
</dbReference>
<evidence type="ECO:0000313" key="6">
    <source>
        <dbReference type="Proteomes" id="UP000198639"/>
    </source>
</evidence>
<evidence type="ECO:0000259" key="4">
    <source>
        <dbReference type="PROSITE" id="PS50110"/>
    </source>
</evidence>
<dbReference type="CDD" id="cd17546">
    <property type="entry name" value="REC_hyHK_CKI1_RcsC-like"/>
    <property type="match status" value="1"/>
</dbReference>
<sequence length="126" mass="13578">MIVDDDARNLFALTGLLENNGMQVDAVESGEAALQHLDAHPDVDLVLMDIMMPDIDGYEATRRIRADPRFADLPVIALTAKAMLEDRSRCLAAGASDYATKPVDTGQLLAQLQVWLGKAKGASTPI</sequence>
<dbReference type="SMART" id="SM00448">
    <property type="entry name" value="REC"/>
    <property type="match status" value="1"/>
</dbReference>
<dbReference type="PANTHER" id="PTHR45339">
    <property type="entry name" value="HYBRID SIGNAL TRANSDUCTION HISTIDINE KINASE J"/>
    <property type="match status" value="1"/>
</dbReference>
<dbReference type="InterPro" id="IPR001789">
    <property type="entry name" value="Sig_transdc_resp-reg_receiver"/>
</dbReference>
<evidence type="ECO:0000256" key="1">
    <source>
        <dbReference type="ARBA" id="ARBA00022553"/>
    </source>
</evidence>
<keyword evidence="1 3" id="KW-0597">Phosphoprotein</keyword>
<dbReference type="Gene3D" id="3.40.50.2300">
    <property type="match status" value="1"/>
</dbReference>
<evidence type="ECO:0000256" key="3">
    <source>
        <dbReference type="PROSITE-ProRule" id="PRU00169"/>
    </source>
</evidence>
<dbReference type="PROSITE" id="PS50110">
    <property type="entry name" value="RESPONSE_REGULATORY"/>
    <property type="match status" value="1"/>
</dbReference>
<reference evidence="6" key="1">
    <citation type="submission" date="2016-10" db="EMBL/GenBank/DDBJ databases">
        <authorList>
            <person name="Varghese N."/>
            <person name="Submissions S."/>
        </authorList>
    </citation>
    <scope>NUCLEOTIDE SEQUENCE [LARGE SCALE GENOMIC DNA]</scope>
    <source>
        <strain evidence="6">CGMCC 1.12041</strain>
    </source>
</reference>
<dbReference type="InterPro" id="IPR011006">
    <property type="entry name" value="CheY-like_superfamily"/>
</dbReference>
<dbReference type="EMBL" id="FOLD01000024">
    <property type="protein sequence ID" value="SFD39906.1"/>
    <property type="molecule type" value="Genomic_DNA"/>
</dbReference>
<evidence type="ECO:0000256" key="2">
    <source>
        <dbReference type="ARBA" id="ARBA00023012"/>
    </source>
</evidence>
<dbReference type="RefSeq" id="WP_229409007.1">
    <property type="nucleotide sequence ID" value="NZ_FOLD01000024.1"/>
</dbReference>
<keyword evidence="2" id="KW-0902">Two-component regulatory system</keyword>
<dbReference type="SUPFAM" id="SSF52172">
    <property type="entry name" value="CheY-like"/>
    <property type="match status" value="1"/>
</dbReference>
<protein>
    <submittedName>
        <fullName evidence="5">Response regulator receiver domain-containing protein</fullName>
    </submittedName>
</protein>
<organism evidence="5 6">
    <name type="scientific">Massilia yuzhufengensis</name>
    <dbReference type="NCBI Taxonomy" id="1164594"/>
    <lineage>
        <taxon>Bacteria</taxon>
        <taxon>Pseudomonadati</taxon>
        <taxon>Pseudomonadota</taxon>
        <taxon>Betaproteobacteria</taxon>
        <taxon>Burkholderiales</taxon>
        <taxon>Oxalobacteraceae</taxon>
        <taxon>Telluria group</taxon>
        <taxon>Massilia</taxon>
    </lineage>
</organism>
<name>A0A1I1S034_9BURK</name>